<dbReference type="InterPro" id="IPR029030">
    <property type="entry name" value="Caspase-like_dom_sf"/>
</dbReference>
<reference evidence="5 6" key="1">
    <citation type="journal article" date="2016" name="Nat. Commun.">
        <title>Thousands of microbial genomes shed light on interconnected biogeochemical processes in an aquifer system.</title>
        <authorList>
            <person name="Anantharaman K."/>
            <person name="Brown C.T."/>
            <person name="Hug L.A."/>
            <person name="Sharon I."/>
            <person name="Castelle C.J."/>
            <person name="Probst A.J."/>
            <person name="Thomas B.C."/>
            <person name="Singh A."/>
            <person name="Wilkins M.J."/>
            <person name="Karaoz U."/>
            <person name="Brodie E.L."/>
            <person name="Williams K.H."/>
            <person name="Hubbard S.S."/>
            <person name="Banfield J.F."/>
        </authorList>
    </citation>
    <scope>NUCLEOTIDE SEQUENCE [LARGE SCALE GENOMIC DNA]</scope>
</reference>
<dbReference type="Pfam" id="PF01364">
    <property type="entry name" value="Peptidase_C25"/>
    <property type="match status" value="1"/>
</dbReference>
<keyword evidence="2" id="KW-0472">Membrane</keyword>
<organism evidence="5 6">
    <name type="scientific">Candidatus Schekmanbacteria bacterium GWA2_38_11</name>
    <dbReference type="NCBI Taxonomy" id="1817876"/>
    <lineage>
        <taxon>Bacteria</taxon>
        <taxon>Candidatus Schekmaniibacteriota</taxon>
    </lineage>
</organism>
<dbReference type="GO" id="GO:0004197">
    <property type="term" value="F:cysteine-type endopeptidase activity"/>
    <property type="evidence" value="ECO:0007669"/>
    <property type="project" value="InterPro"/>
</dbReference>
<evidence type="ECO:0000259" key="3">
    <source>
        <dbReference type="Pfam" id="PF01364"/>
    </source>
</evidence>
<dbReference type="InterPro" id="IPR012600">
    <property type="entry name" value="Propeptide_C25"/>
</dbReference>
<proteinExistence type="predicted"/>
<evidence type="ECO:0000313" key="5">
    <source>
        <dbReference type="EMBL" id="OGL38516.1"/>
    </source>
</evidence>
<evidence type="ECO:0008006" key="7">
    <source>
        <dbReference type="Google" id="ProtNLM"/>
    </source>
</evidence>
<name>A0A1F7RAC1_9BACT</name>
<dbReference type="Pfam" id="PF08126">
    <property type="entry name" value="Propeptide_C25"/>
    <property type="match status" value="1"/>
</dbReference>
<feature type="domain" description="Gingipain" evidence="3">
    <location>
        <begin position="558"/>
        <end position="907"/>
    </location>
</feature>
<dbReference type="Gene3D" id="3.40.50.1460">
    <property type="match status" value="1"/>
</dbReference>
<dbReference type="Gene3D" id="3.40.50.10390">
    <property type="entry name" value="Gingipain r, domain 1"/>
    <property type="match status" value="1"/>
</dbReference>
<dbReference type="Proteomes" id="UP000178526">
    <property type="component" value="Unassembled WGS sequence"/>
</dbReference>
<evidence type="ECO:0000313" key="6">
    <source>
        <dbReference type="Proteomes" id="UP000178526"/>
    </source>
</evidence>
<dbReference type="InterPro" id="IPR029031">
    <property type="entry name" value="Gingipain_N_sf"/>
</dbReference>
<dbReference type="EMBL" id="MGDB01000144">
    <property type="protein sequence ID" value="OGL38516.1"/>
    <property type="molecule type" value="Genomic_DNA"/>
</dbReference>
<sequence>MSNKFFPLKKGFIPFYIFILIISIPCTTAGSGKSNTSELAFKFNLDNFLFSEKNIEGGIYTAVSLKNGGLTDKPGYPQLPFKRKLVKIPDNADPEITFKAETGEVLNNIDIVPAPEIKLLLDSGKQEIQQKFFKSTEAYSQNKSFPTEQAELEGIATIRGNRVAVIRVYPLQYNPSLHKVTIFKKINVTVAFKPSGISGKKTLKANLFATGENNPAYPLLKIEVNEDGIYIFKGSNLAKAGFSLKGVNPQTFKLFFKGEEIPIIVKAKNQSKFGKTDYIEFFGKKNSSEYSDNSVYWLSAGGETGKRVEFKSNGTSGTGQVKSYFTYNLKGEENKEFIQTLPKEEGKDHWFWERIYPDKKSFSFNVKNLSTASDEVNVLINLQGLSDDTANPDHHTKVYINNNLIDDFDWDGDVEESRAITTTTEVMKEGANTLTIEPTGGTAPDYIILNNFTVSYPASFKAVGGELYFTEKENGLHSYNINGIKGNKGSVEVFDVTDSKNIKALKFKIKRYALKFDDSASAETEYLVTTAKKRNSPLKLEVKKESSGLLSASNGADYIIITHEDFYEQAKSLAQFHEAEGMRVKIAKINDIYDEFSYGFYDPQAIKDFLQYAYKNWEQPTPSYVLLLGDGNMDYKDYLKSGIKSFIPTKLVRTSLFGPTPSDTWYACVDGEDNIPDLYIGRIAASSANEADEIINKIINYNSFSSGEAWLKNILFVADNPDDAGDFEVSNDALEDELPDTYTAEKVYLKSFSSVLQAKNSLVSIINSGALITTYFGHGAVTNWAAEEIFTTKDSSLLSNKDKYTFLVTLNCLNGYFASAYDEKSLGEEFLKTKDSGAVAFWGPTGLGFNNEYEEVGKELFSTIFSGDTTILGKAVNESLINAYINKGVSEDYLKDMVFLGDPALKLKKPE</sequence>
<dbReference type="InterPro" id="IPR001769">
    <property type="entry name" value="Gingipain"/>
</dbReference>
<evidence type="ECO:0000259" key="4">
    <source>
        <dbReference type="Pfam" id="PF08126"/>
    </source>
</evidence>
<evidence type="ECO:0000256" key="1">
    <source>
        <dbReference type="ARBA" id="ARBA00022729"/>
    </source>
</evidence>
<evidence type="ECO:0000256" key="2">
    <source>
        <dbReference type="SAM" id="Phobius"/>
    </source>
</evidence>
<protein>
    <recommendedName>
        <fullName evidence="7">Gingipain domain-containing protein</fullName>
    </recommendedName>
</protein>
<accession>A0A1F7RAC1</accession>
<comment type="caution">
    <text evidence="5">The sequence shown here is derived from an EMBL/GenBank/DDBJ whole genome shotgun (WGS) entry which is preliminary data.</text>
</comment>
<dbReference type="GO" id="GO:0006508">
    <property type="term" value="P:proteolysis"/>
    <property type="evidence" value="ECO:0007669"/>
    <property type="project" value="InterPro"/>
</dbReference>
<feature type="transmembrane region" description="Helical" evidence="2">
    <location>
        <begin position="12"/>
        <end position="32"/>
    </location>
</feature>
<dbReference type="Gene3D" id="2.60.40.3800">
    <property type="match status" value="1"/>
</dbReference>
<feature type="domain" description="Gingipain propeptide" evidence="4">
    <location>
        <begin position="38"/>
        <end position="195"/>
    </location>
</feature>
<dbReference type="SUPFAM" id="SSF52129">
    <property type="entry name" value="Caspase-like"/>
    <property type="match status" value="1"/>
</dbReference>
<dbReference type="InterPro" id="IPR038490">
    <property type="entry name" value="Gingipain_propep_sf"/>
</dbReference>
<keyword evidence="2" id="KW-0812">Transmembrane</keyword>
<keyword evidence="1" id="KW-0732">Signal</keyword>
<dbReference type="AlphaFoldDB" id="A0A1F7RAC1"/>
<gene>
    <name evidence="5" type="ORF">A2042_00790</name>
</gene>
<keyword evidence="2" id="KW-1133">Transmembrane helix</keyword>